<sequence>MKKIDFQKVIEWLSFALKCPVCGYKYNLDRTKIIDTKQEENSQATLLVHSDCAQCKSSVVFGISINGGEIFSVGMITDLTSNDTKKFSQRQPLSSNDVLDLRRFLKKFDGNFVKAFTS</sequence>
<gene>
    <name evidence="1" type="ORF">G01um101477_580</name>
</gene>
<protein>
    <submittedName>
        <fullName evidence="1">Uncharacterized protein</fullName>
    </submittedName>
</protein>
<dbReference type="AlphaFoldDB" id="A0A554JA29"/>
<dbReference type="EMBL" id="VMFF01000061">
    <property type="protein sequence ID" value="TSC65192.1"/>
    <property type="molecule type" value="Genomic_DNA"/>
</dbReference>
<dbReference type="Proteomes" id="UP000319613">
    <property type="component" value="Unassembled WGS sequence"/>
</dbReference>
<comment type="caution">
    <text evidence="1">The sequence shown here is derived from an EMBL/GenBank/DDBJ whole genome shotgun (WGS) entry which is preliminary data.</text>
</comment>
<name>A0A554JA29_9BACT</name>
<evidence type="ECO:0000313" key="2">
    <source>
        <dbReference type="Proteomes" id="UP000319613"/>
    </source>
</evidence>
<accession>A0A554JA29</accession>
<reference evidence="1 2" key="1">
    <citation type="submission" date="2017-07" db="EMBL/GenBank/DDBJ databases">
        <title>Mechanisms for carbon and nitrogen cycling indicate functional differentiation within the Candidate Phyla Radiation.</title>
        <authorList>
            <person name="Danczak R.E."/>
            <person name="Johnston M.D."/>
            <person name="Kenah C."/>
            <person name="Slattery M."/>
            <person name="Wrighton K.C."/>
            <person name="Wilkins M.J."/>
        </authorList>
    </citation>
    <scope>NUCLEOTIDE SEQUENCE [LARGE SCALE GENOMIC DNA]</scope>
    <source>
        <strain evidence="1">Gr01-1014_77</strain>
    </source>
</reference>
<evidence type="ECO:0000313" key="1">
    <source>
        <dbReference type="EMBL" id="TSC65192.1"/>
    </source>
</evidence>
<organism evidence="1 2">
    <name type="scientific">Candidatus Doudnabacteria bacterium Gr01-1014_77</name>
    <dbReference type="NCBI Taxonomy" id="2017133"/>
    <lineage>
        <taxon>Bacteria</taxon>
        <taxon>Candidatus Doudnaibacteriota</taxon>
    </lineage>
</organism>
<proteinExistence type="predicted"/>